<keyword evidence="1" id="KW-0560">Oxidoreductase</keyword>
<dbReference type="PRINTS" id="PR00411">
    <property type="entry name" value="PNDRDTASEI"/>
</dbReference>
<evidence type="ECO:0000313" key="3">
    <source>
        <dbReference type="Proteomes" id="UP000534870"/>
    </source>
</evidence>
<dbReference type="PANTHER" id="PTHR43539:SF78">
    <property type="entry name" value="FLAVIN-CONTAINING MONOOXYGENASE"/>
    <property type="match status" value="1"/>
</dbReference>
<organism evidence="2 3">
    <name type="scientific">Nguyenibacter vanlangensis</name>
    <dbReference type="NCBI Taxonomy" id="1216886"/>
    <lineage>
        <taxon>Bacteria</taxon>
        <taxon>Pseudomonadati</taxon>
        <taxon>Pseudomonadota</taxon>
        <taxon>Alphaproteobacteria</taxon>
        <taxon>Acetobacterales</taxon>
        <taxon>Acetobacteraceae</taxon>
        <taxon>Nguyenibacter</taxon>
    </lineage>
</organism>
<evidence type="ECO:0000313" key="2">
    <source>
        <dbReference type="EMBL" id="NVN10450.1"/>
    </source>
</evidence>
<proteinExistence type="predicted"/>
<accession>A0A7Y7M466</accession>
<reference evidence="2 3" key="1">
    <citation type="submission" date="2020-06" db="EMBL/GenBank/DDBJ databases">
        <title>Description of novel acetic acid bacteria.</title>
        <authorList>
            <person name="Sombolestani A."/>
        </authorList>
    </citation>
    <scope>NUCLEOTIDE SEQUENCE [LARGE SCALE GENOMIC DNA]</scope>
    <source>
        <strain evidence="2 3">LMG 31431</strain>
    </source>
</reference>
<dbReference type="EMBL" id="JABXXP010000041">
    <property type="protein sequence ID" value="NVN10450.1"/>
    <property type="molecule type" value="Genomic_DNA"/>
</dbReference>
<gene>
    <name evidence="2" type="ORF">HUK84_04695</name>
</gene>
<dbReference type="AlphaFoldDB" id="A0A7Y7M466"/>
<dbReference type="Proteomes" id="UP000534870">
    <property type="component" value="Unassembled WGS sequence"/>
</dbReference>
<protein>
    <submittedName>
        <fullName evidence="2">NAD(P)/FAD-dependent oxidoreductase</fullName>
    </submittedName>
</protein>
<dbReference type="Pfam" id="PF13738">
    <property type="entry name" value="Pyr_redox_3"/>
    <property type="match status" value="1"/>
</dbReference>
<dbReference type="InterPro" id="IPR036188">
    <property type="entry name" value="FAD/NAD-bd_sf"/>
</dbReference>
<name>A0A7Y7M466_9PROT</name>
<sequence length="398" mass="44256">MVKWTDFVIVGAGPYGLSLAAHLSVRGVDFQIFGSPMAVWRSHMPSGMHLKSEGFASDIFDPLRLNRLRDFCRRHGHAYADVGVPIPVEVFHAYGREFQQRLLPDLDTRHVARITASQGGFLLRLDDGEIIRARRVVIAVGITHYAYLPPELRGLPPQFVSHTSESRGMKDPAGRKILVLGGGSSAVDSAGLLHQAGADVEIVTRRPKIWFNHPPDHKRGLELAYARLLKPRSGLGLGWRSRMASDLPTVFHRMPEPFRLRVTRGHLGPAAGWVSRTLVEGKVPIRINLALKHALVRGEKVAVTFVKPDGGEEEMVADHVVAGTGYRVDINRLDFLDETIRARISEIQNTPRLTRFFESSVPGLYFVGPSAANSFGPLLRFAWGAKFTSKHLTRHFAR</sequence>
<dbReference type="PRINTS" id="PR00368">
    <property type="entry name" value="FADPNR"/>
</dbReference>
<dbReference type="Gene3D" id="3.50.50.60">
    <property type="entry name" value="FAD/NAD(P)-binding domain"/>
    <property type="match status" value="1"/>
</dbReference>
<dbReference type="GO" id="GO:0004497">
    <property type="term" value="F:monooxygenase activity"/>
    <property type="evidence" value="ECO:0007669"/>
    <property type="project" value="TreeGrafter"/>
</dbReference>
<dbReference type="InterPro" id="IPR050982">
    <property type="entry name" value="Auxin_biosynth/cation_transpt"/>
</dbReference>
<dbReference type="SUPFAM" id="SSF51905">
    <property type="entry name" value="FAD/NAD(P)-binding domain"/>
    <property type="match status" value="1"/>
</dbReference>
<comment type="caution">
    <text evidence="2">The sequence shown here is derived from an EMBL/GenBank/DDBJ whole genome shotgun (WGS) entry which is preliminary data.</text>
</comment>
<dbReference type="GO" id="GO:0050660">
    <property type="term" value="F:flavin adenine dinucleotide binding"/>
    <property type="evidence" value="ECO:0007669"/>
    <property type="project" value="TreeGrafter"/>
</dbReference>
<dbReference type="PANTHER" id="PTHR43539">
    <property type="entry name" value="FLAVIN-BINDING MONOOXYGENASE-LIKE PROTEIN (AFU_ORTHOLOGUE AFUA_4G09220)"/>
    <property type="match status" value="1"/>
</dbReference>
<evidence type="ECO:0000256" key="1">
    <source>
        <dbReference type="ARBA" id="ARBA00023002"/>
    </source>
</evidence>